<dbReference type="InterPro" id="IPR005325">
    <property type="entry name" value="DUF308_memb"/>
</dbReference>
<sequence>MADMLKTPRQEAKKGMFSFLTRSWWVPFLGGIAAIVFGVLAIAMPAITLRTLIIAFAIFLLVQGGFLIYVGLKKYEDAKGTAITFAGVILGVVGIWTLVATDTAASLLIIIMGAWALALGLWTLISAFSIKSLTEKWWLPALGGILLVIAGILVIAQPWTGIAAIAITIGIGSISWGALLTWIGWTLRSIAPPEEPEPR</sequence>
<dbReference type="EMBL" id="CP034593">
    <property type="protein sequence ID" value="AZQ77249.1"/>
    <property type="molecule type" value="Genomic_DNA"/>
</dbReference>
<reference evidence="2 3" key="1">
    <citation type="submission" date="2018-12" db="EMBL/GenBank/DDBJ databases">
        <title>Complete genome sequence of Flaviflexus sp. H23T48.</title>
        <authorList>
            <person name="Bae J.-W."/>
            <person name="Lee J.-Y."/>
        </authorList>
    </citation>
    <scope>NUCLEOTIDE SEQUENCE [LARGE SCALE GENOMIC DNA]</scope>
    <source>
        <strain evidence="2 3">H23T48</strain>
    </source>
</reference>
<keyword evidence="1" id="KW-1133">Transmembrane helix</keyword>
<evidence type="ECO:0000313" key="3">
    <source>
        <dbReference type="Proteomes" id="UP000280344"/>
    </source>
</evidence>
<feature type="transmembrane region" description="Helical" evidence="1">
    <location>
        <begin position="162"/>
        <end position="185"/>
    </location>
</feature>
<evidence type="ECO:0000256" key="1">
    <source>
        <dbReference type="SAM" id="Phobius"/>
    </source>
</evidence>
<accession>A0A3S9PY23</accession>
<feature type="transmembrane region" description="Helical" evidence="1">
    <location>
        <begin position="52"/>
        <end position="70"/>
    </location>
</feature>
<keyword evidence="3" id="KW-1185">Reference proteome</keyword>
<dbReference type="GO" id="GO:0005886">
    <property type="term" value="C:plasma membrane"/>
    <property type="evidence" value="ECO:0007669"/>
    <property type="project" value="TreeGrafter"/>
</dbReference>
<keyword evidence="1" id="KW-0472">Membrane</keyword>
<feature type="transmembrane region" description="Helical" evidence="1">
    <location>
        <begin position="24"/>
        <end position="46"/>
    </location>
</feature>
<gene>
    <name evidence="2" type="ORF">EJ997_07790</name>
</gene>
<proteinExistence type="predicted"/>
<dbReference type="Proteomes" id="UP000280344">
    <property type="component" value="Chromosome"/>
</dbReference>
<dbReference type="OrthoDB" id="193343at2"/>
<dbReference type="AlphaFoldDB" id="A0A3S9PY23"/>
<keyword evidence="1" id="KW-0812">Transmembrane</keyword>
<organism evidence="2 3">
    <name type="scientific">Flaviflexus ciconiae</name>
    <dbReference type="NCBI Taxonomy" id="2496867"/>
    <lineage>
        <taxon>Bacteria</taxon>
        <taxon>Bacillati</taxon>
        <taxon>Actinomycetota</taxon>
        <taxon>Actinomycetes</taxon>
        <taxon>Actinomycetales</taxon>
        <taxon>Actinomycetaceae</taxon>
        <taxon>Flaviflexus</taxon>
    </lineage>
</organism>
<dbReference type="KEGG" id="flh:EJ997_07790"/>
<feature type="transmembrane region" description="Helical" evidence="1">
    <location>
        <begin position="82"/>
        <end position="99"/>
    </location>
</feature>
<evidence type="ECO:0008006" key="4">
    <source>
        <dbReference type="Google" id="ProtNLM"/>
    </source>
</evidence>
<feature type="transmembrane region" description="Helical" evidence="1">
    <location>
        <begin position="105"/>
        <end position="125"/>
    </location>
</feature>
<dbReference type="Pfam" id="PF03729">
    <property type="entry name" value="DUF308"/>
    <property type="match status" value="2"/>
</dbReference>
<evidence type="ECO:0000313" key="2">
    <source>
        <dbReference type="EMBL" id="AZQ77249.1"/>
    </source>
</evidence>
<dbReference type="InterPro" id="IPR052712">
    <property type="entry name" value="Acid_resist_chaperone_HdeD"/>
</dbReference>
<protein>
    <recommendedName>
        <fullName evidence="4">HdeD family acid-resistance protein</fullName>
    </recommendedName>
</protein>
<name>A0A3S9PY23_9ACTO</name>
<feature type="transmembrane region" description="Helical" evidence="1">
    <location>
        <begin position="137"/>
        <end position="156"/>
    </location>
</feature>
<dbReference type="PANTHER" id="PTHR34989:SF1">
    <property type="entry name" value="PROTEIN HDED"/>
    <property type="match status" value="1"/>
</dbReference>
<dbReference type="PANTHER" id="PTHR34989">
    <property type="entry name" value="PROTEIN HDED"/>
    <property type="match status" value="1"/>
</dbReference>